<proteinExistence type="predicted"/>
<evidence type="ECO:0000313" key="2">
    <source>
        <dbReference type="Proteomes" id="UP000254597"/>
    </source>
</evidence>
<sequence>MTGLDKAINAAGGKSRLALAIGIKPSSLSRWVGRYQGRVPAERVRQIFQLTGVTPHELRPDLHPNPTDGLCCGVSSAPDRQIAGGGQPGMSELVSASVRESAEAHCAAISNAPPAVREREAIEAIEALAPFAPGHRVLILPREQ</sequence>
<protein>
    <submittedName>
        <fullName evidence="1">Phage regulatory protein</fullName>
    </submittedName>
</protein>
<dbReference type="EMBL" id="UGWP01000004">
    <property type="protein sequence ID" value="SUF56659.1"/>
    <property type="molecule type" value="Genomic_DNA"/>
</dbReference>
<dbReference type="InterPro" id="IPR001387">
    <property type="entry name" value="Cro/C1-type_HTH"/>
</dbReference>
<evidence type="ECO:0000313" key="1">
    <source>
        <dbReference type="EMBL" id="SUF56659.1"/>
    </source>
</evidence>
<dbReference type="Gene3D" id="1.10.260.40">
    <property type="entry name" value="lambda repressor-like DNA-binding domains"/>
    <property type="match status" value="1"/>
</dbReference>
<dbReference type="GO" id="GO:0003677">
    <property type="term" value="F:DNA binding"/>
    <property type="evidence" value="ECO:0007669"/>
    <property type="project" value="InterPro"/>
</dbReference>
<dbReference type="SUPFAM" id="SSF47413">
    <property type="entry name" value="lambda repressor-like DNA-binding domains"/>
    <property type="match status" value="1"/>
</dbReference>
<dbReference type="Pfam" id="PF15943">
    <property type="entry name" value="YdaS_toxin"/>
    <property type="match status" value="1"/>
</dbReference>
<reference evidence="1 2" key="1">
    <citation type="submission" date="2018-06" db="EMBL/GenBank/DDBJ databases">
        <authorList>
            <consortium name="Pathogen Informatics"/>
            <person name="Doyle S."/>
        </authorList>
    </citation>
    <scope>NUCLEOTIDE SEQUENCE [LARGE SCALE GENOMIC DNA]</scope>
    <source>
        <strain evidence="1 2">NCTC10252</strain>
    </source>
</reference>
<dbReference type="InterPro" id="IPR031856">
    <property type="entry name" value="YdaS_toxin-like"/>
</dbReference>
<name>A0A379QHU7_SALER</name>
<accession>A0A379QHU7</accession>
<dbReference type="Proteomes" id="UP000254597">
    <property type="component" value="Unassembled WGS sequence"/>
</dbReference>
<organism evidence="1 2">
    <name type="scientific">Salmonella enterica</name>
    <name type="common">Salmonella choleraesuis</name>
    <dbReference type="NCBI Taxonomy" id="28901"/>
    <lineage>
        <taxon>Bacteria</taxon>
        <taxon>Pseudomonadati</taxon>
        <taxon>Pseudomonadota</taxon>
        <taxon>Gammaproteobacteria</taxon>
        <taxon>Enterobacterales</taxon>
        <taxon>Enterobacteriaceae</taxon>
        <taxon>Salmonella</taxon>
    </lineage>
</organism>
<dbReference type="CDD" id="cd00093">
    <property type="entry name" value="HTH_XRE"/>
    <property type="match status" value="1"/>
</dbReference>
<gene>
    <name evidence="1" type="ORF">NCTC10252_01888</name>
</gene>
<dbReference type="InterPro" id="IPR010982">
    <property type="entry name" value="Lambda_DNA-bd_dom_sf"/>
</dbReference>
<dbReference type="AlphaFoldDB" id="A0A379QHU7"/>